<reference evidence="3 4" key="1">
    <citation type="journal article" date="2018" name="Proc. R. Soc. B">
        <title>A non-coding region near Follistatin controls head colour polymorphism in the Gouldian finch.</title>
        <authorList>
            <person name="Toomey M.B."/>
            <person name="Marques C.I."/>
            <person name="Andrade P."/>
            <person name="Araujo P.M."/>
            <person name="Sabatino S."/>
            <person name="Gazda M.A."/>
            <person name="Afonso S."/>
            <person name="Lopes R.J."/>
            <person name="Corbo J.C."/>
            <person name="Carneiro M."/>
        </authorList>
    </citation>
    <scope>NUCLEOTIDE SEQUENCE [LARGE SCALE GENOMIC DNA]</scope>
    <source>
        <strain evidence="3">Red01</strain>
        <tissue evidence="3">Muscle</tissue>
    </source>
</reference>
<name>A0A3L8Q9Z7_CHLGU</name>
<dbReference type="SUPFAM" id="SSF47943">
    <property type="entry name" value="Retrovirus capsid protein, N-terminal core domain"/>
    <property type="match status" value="1"/>
</dbReference>
<feature type="region of interest" description="Disordered" evidence="1">
    <location>
        <begin position="101"/>
        <end position="185"/>
    </location>
</feature>
<sequence length="433" mass="49616">MLDYCNHWWPLYASEVGPEWPLNGTLDTSVITPLMQYLRENKKWDEIPYLDLFYYLGQKTEWQKECGIMALKVEDSQYECSGCKTREVCMKCAAKSSRREEDLSLAIAPSAPPLSRERLGQEREEVESDTDEEEDEREVTDFDDSPGSQGNIQTPAASNSQARSPNEQRTPIAARTRHRRRNNEGPHMIAPLREAMGPQGGRVLIKVPFSPGDLVIWKQSAGSYREDPERVARVVKMVIKTQNPDWNDLQVLLDTIMDSTEKEMVLRATKERAREEIKLRRNREQGYEGTVDELVPSDDPEWNPNRGRVKLEIPDEEIGKIFVIQVDPTPIPDEISNAVVPWDRGTCVNLTIALLNMLGQAGYRVSKEKAQLKGSHWLSSRRMLQYQAILREQDDVQLQTTSHLNPAEFLRSKVTEDELVHDCVEMIEQVYSS</sequence>
<comment type="caution">
    <text evidence="3">The sequence shown here is derived from an EMBL/GenBank/DDBJ whole genome shotgun (WGS) entry which is preliminary data.</text>
</comment>
<dbReference type="SUPFAM" id="SSF47836">
    <property type="entry name" value="Retroviral matrix proteins"/>
    <property type="match status" value="1"/>
</dbReference>
<dbReference type="GO" id="GO:0019068">
    <property type="term" value="P:virion assembly"/>
    <property type="evidence" value="ECO:0007669"/>
    <property type="project" value="InterPro"/>
</dbReference>
<dbReference type="InterPro" id="IPR008919">
    <property type="entry name" value="Retrov_capsid_N"/>
</dbReference>
<dbReference type="InterPro" id="IPR010999">
    <property type="entry name" value="Retrovr_matrix"/>
</dbReference>
<dbReference type="InterPro" id="IPR036946">
    <property type="entry name" value="G_retro_matrix_sf"/>
</dbReference>
<dbReference type="PANTHER" id="PTHR33166">
    <property type="entry name" value="GAG_P30 DOMAIN-CONTAINING PROTEIN"/>
    <property type="match status" value="1"/>
</dbReference>
<dbReference type="InterPro" id="IPR050462">
    <property type="entry name" value="Retroviral_Gag-Pol_poly"/>
</dbReference>
<feature type="compositionally biased region" description="Acidic residues" evidence="1">
    <location>
        <begin position="124"/>
        <end position="144"/>
    </location>
</feature>
<dbReference type="Proteomes" id="UP000276834">
    <property type="component" value="Unassembled WGS sequence"/>
</dbReference>
<dbReference type="Gene3D" id="1.10.375.10">
    <property type="entry name" value="Human Immunodeficiency Virus Type 1 Capsid Protein"/>
    <property type="match status" value="1"/>
</dbReference>
<dbReference type="Gene3D" id="1.10.150.180">
    <property type="entry name" value="Gamma-retroviral matrix domain"/>
    <property type="match status" value="1"/>
</dbReference>
<proteinExistence type="predicted"/>
<evidence type="ECO:0000313" key="3">
    <source>
        <dbReference type="EMBL" id="RLV64145.1"/>
    </source>
</evidence>
<evidence type="ECO:0000256" key="1">
    <source>
        <dbReference type="SAM" id="MobiDB-lite"/>
    </source>
</evidence>
<dbReference type="OrthoDB" id="9049599at2759"/>
<organism evidence="3 4">
    <name type="scientific">Chloebia gouldiae</name>
    <name type="common">Gouldian finch</name>
    <name type="synonym">Erythrura gouldiae</name>
    <dbReference type="NCBI Taxonomy" id="44316"/>
    <lineage>
        <taxon>Eukaryota</taxon>
        <taxon>Metazoa</taxon>
        <taxon>Chordata</taxon>
        <taxon>Craniata</taxon>
        <taxon>Vertebrata</taxon>
        <taxon>Euteleostomi</taxon>
        <taxon>Archelosauria</taxon>
        <taxon>Archosauria</taxon>
        <taxon>Dinosauria</taxon>
        <taxon>Saurischia</taxon>
        <taxon>Theropoda</taxon>
        <taxon>Coelurosauria</taxon>
        <taxon>Aves</taxon>
        <taxon>Neognathae</taxon>
        <taxon>Neoaves</taxon>
        <taxon>Telluraves</taxon>
        <taxon>Australaves</taxon>
        <taxon>Passeriformes</taxon>
        <taxon>Passeroidea</taxon>
        <taxon>Passeridae</taxon>
        <taxon>Chloebia</taxon>
    </lineage>
</organism>
<gene>
    <name evidence="3" type="ORF">DV515_00017548</name>
</gene>
<accession>A0A3L8Q9Z7</accession>
<dbReference type="InterPro" id="IPR003036">
    <property type="entry name" value="Gag_P30"/>
</dbReference>
<evidence type="ECO:0000313" key="4">
    <source>
        <dbReference type="Proteomes" id="UP000276834"/>
    </source>
</evidence>
<dbReference type="AlphaFoldDB" id="A0A3L8Q9Z7"/>
<keyword evidence="4" id="KW-1185">Reference proteome</keyword>
<dbReference type="EMBL" id="QUSF01001268">
    <property type="protein sequence ID" value="RLV64145.1"/>
    <property type="molecule type" value="Genomic_DNA"/>
</dbReference>
<protein>
    <recommendedName>
        <fullName evidence="2">Core shell protein Gag P30 domain-containing protein</fullName>
    </recommendedName>
</protein>
<evidence type="ECO:0000259" key="2">
    <source>
        <dbReference type="Pfam" id="PF02093"/>
    </source>
</evidence>
<dbReference type="Pfam" id="PF02093">
    <property type="entry name" value="Gag_p30"/>
    <property type="match status" value="1"/>
</dbReference>
<feature type="compositionally biased region" description="Polar residues" evidence="1">
    <location>
        <begin position="146"/>
        <end position="169"/>
    </location>
</feature>
<feature type="domain" description="Core shell protein Gag P30" evidence="2">
    <location>
        <begin position="213"/>
        <end position="303"/>
    </location>
</feature>